<reference evidence="1 2" key="1">
    <citation type="journal article" date="2018" name="Sci. Rep.">
        <title>A novel species of the marine cyanobacterium Acaryochloris with a unique pigment content and lifestyle.</title>
        <authorList>
            <person name="Partensky F."/>
            <person name="Six C."/>
            <person name="Ratin M."/>
            <person name="Garczarek L."/>
            <person name="Vaulot D."/>
            <person name="Probert I."/>
            <person name="Calteau A."/>
            <person name="Gourvil P."/>
            <person name="Marie D."/>
            <person name="Grebert T."/>
            <person name="Bouchier C."/>
            <person name="Le Panse S."/>
            <person name="Gachenot M."/>
            <person name="Rodriguez F."/>
            <person name="Garrido J.L."/>
        </authorList>
    </citation>
    <scope>NUCLEOTIDE SEQUENCE [LARGE SCALE GENOMIC DNA]</scope>
    <source>
        <strain evidence="1 2">RCC1774</strain>
    </source>
</reference>
<proteinExistence type="predicted"/>
<organism evidence="1 2">
    <name type="scientific">Acaryochloris thomasi RCC1774</name>
    <dbReference type="NCBI Taxonomy" id="1764569"/>
    <lineage>
        <taxon>Bacteria</taxon>
        <taxon>Bacillati</taxon>
        <taxon>Cyanobacteriota</taxon>
        <taxon>Cyanophyceae</taxon>
        <taxon>Acaryochloridales</taxon>
        <taxon>Acaryochloridaceae</taxon>
        <taxon>Acaryochloris</taxon>
        <taxon>Acaryochloris thomasi</taxon>
    </lineage>
</organism>
<accession>A0A2W1JB09</accession>
<evidence type="ECO:0000313" key="1">
    <source>
        <dbReference type="EMBL" id="PZD71146.1"/>
    </source>
</evidence>
<evidence type="ECO:0000313" key="2">
    <source>
        <dbReference type="Proteomes" id="UP000248857"/>
    </source>
</evidence>
<comment type="caution">
    <text evidence="1">The sequence shown here is derived from an EMBL/GenBank/DDBJ whole genome shotgun (WGS) entry which is preliminary data.</text>
</comment>
<dbReference type="AlphaFoldDB" id="A0A2W1JB09"/>
<gene>
    <name evidence="1" type="ORF">C1752_07874</name>
</gene>
<sequence length="38" mass="4663">MFDLIFLWVSFTRQCIRLLVLKSEEAERDDYYCSDPFI</sequence>
<keyword evidence="2" id="KW-1185">Reference proteome</keyword>
<protein>
    <submittedName>
        <fullName evidence="1">Uncharacterized protein</fullName>
    </submittedName>
</protein>
<dbReference type="Proteomes" id="UP000248857">
    <property type="component" value="Unassembled WGS sequence"/>
</dbReference>
<name>A0A2W1JB09_9CYAN</name>
<dbReference type="EMBL" id="PQWO01000021">
    <property type="protein sequence ID" value="PZD71146.1"/>
    <property type="molecule type" value="Genomic_DNA"/>
</dbReference>